<feature type="compositionally biased region" description="Basic and acidic residues" evidence="9">
    <location>
        <begin position="14"/>
        <end position="30"/>
    </location>
</feature>
<feature type="compositionally biased region" description="Polar residues" evidence="9">
    <location>
        <begin position="415"/>
        <end position="431"/>
    </location>
</feature>
<evidence type="ECO:0000256" key="7">
    <source>
        <dbReference type="ARBA" id="ARBA00023306"/>
    </source>
</evidence>
<dbReference type="PROSITE" id="PS51779">
    <property type="entry name" value="POTRA"/>
    <property type="match status" value="1"/>
</dbReference>
<evidence type="ECO:0000256" key="5">
    <source>
        <dbReference type="ARBA" id="ARBA00022989"/>
    </source>
</evidence>
<evidence type="ECO:0000256" key="1">
    <source>
        <dbReference type="ARBA" id="ARBA00004370"/>
    </source>
</evidence>
<feature type="transmembrane region" description="Helical" evidence="8">
    <location>
        <begin position="163"/>
        <end position="183"/>
    </location>
</feature>
<feature type="compositionally biased region" description="Polar residues" evidence="9">
    <location>
        <begin position="391"/>
        <end position="405"/>
    </location>
</feature>
<keyword evidence="3 8" id="KW-0132">Cell division</keyword>
<dbReference type="AlphaFoldDB" id="A0A380G0D8"/>
<dbReference type="InterPro" id="IPR050487">
    <property type="entry name" value="FtsQ_DivIB"/>
</dbReference>
<evidence type="ECO:0000313" key="12">
    <source>
        <dbReference type="Proteomes" id="UP000254047"/>
    </source>
</evidence>
<protein>
    <recommendedName>
        <fullName evidence="8">Cell division protein DivIB</fullName>
    </recommendedName>
</protein>
<dbReference type="InterPro" id="IPR005548">
    <property type="entry name" value="Cell_div_FtsQ/DivIB_C"/>
</dbReference>
<name>A0A380G0D8_9STAP</name>
<dbReference type="HAMAP" id="MF_00912">
    <property type="entry name" value="DivIB"/>
    <property type="match status" value="1"/>
</dbReference>
<keyword evidence="6 8" id="KW-0472">Membrane</keyword>
<dbReference type="Gene3D" id="3.10.20.310">
    <property type="entry name" value="membrane protein fhac"/>
    <property type="match status" value="1"/>
</dbReference>
<dbReference type="InterPro" id="IPR026580">
    <property type="entry name" value="DivIB"/>
</dbReference>
<evidence type="ECO:0000256" key="4">
    <source>
        <dbReference type="ARBA" id="ARBA00022692"/>
    </source>
</evidence>
<evidence type="ECO:0000256" key="6">
    <source>
        <dbReference type="ARBA" id="ARBA00023136"/>
    </source>
</evidence>
<dbReference type="GO" id="GO:0005886">
    <property type="term" value="C:plasma membrane"/>
    <property type="evidence" value="ECO:0007669"/>
    <property type="project" value="UniProtKB-SubCell"/>
</dbReference>
<evidence type="ECO:0000256" key="3">
    <source>
        <dbReference type="ARBA" id="ARBA00022618"/>
    </source>
</evidence>
<dbReference type="PANTHER" id="PTHR37820">
    <property type="entry name" value="CELL DIVISION PROTEIN DIVIB"/>
    <property type="match status" value="1"/>
</dbReference>
<evidence type="ECO:0000256" key="2">
    <source>
        <dbReference type="ARBA" id="ARBA00022475"/>
    </source>
</evidence>
<organism evidence="11 12">
    <name type="scientific">Staphylococcus petrasii</name>
    <dbReference type="NCBI Taxonomy" id="1276936"/>
    <lineage>
        <taxon>Bacteria</taxon>
        <taxon>Bacillati</taxon>
        <taxon>Bacillota</taxon>
        <taxon>Bacilli</taxon>
        <taxon>Bacillales</taxon>
        <taxon>Staphylococcaceae</taxon>
        <taxon>Staphylococcus</taxon>
    </lineage>
</organism>
<dbReference type="RefSeq" id="WP_240621771.1">
    <property type="nucleotide sequence ID" value="NZ_PPQT01000105.1"/>
</dbReference>
<keyword evidence="4 8" id="KW-0812">Transmembrane</keyword>
<proteinExistence type="inferred from homology"/>
<comment type="function">
    <text evidence="8">Cell division protein that may be involved in stabilizing or promoting the assembly of the division complex.</text>
</comment>
<feature type="region of interest" description="Disordered" evidence="9">
    <location>
        <begin position="1"/>
        <end position="137"/>
    </location>
</feature>
<dbReference type="Gene3D" id="3.40.50.10960">
    <property type="match status" value="1"/>
</dbReference>
<evidence type="ECO:0000313" key="11">
    <source>
        <dbReference type="EMBL" id="SUM44465.1"/>
    </source>
</evidence>
<feature type="compositionally biased region" description="Basic and acidic residues" evidence="9">
    <location>
        <begin position="47"/>
        <end position="103"/>
    </location>
</feature>
<keyword evidence="2 8" id="KW-1003">Cell membrane</keyword>
<gene>
    <name evidence="8 11" type="primary">divIB</name>
    <name evidence="11" type="ORF">NCTC13830_01868</name>
</gene>
<comment type="subcellular location">
    <subcellularLocation>
        <location evidence="8">Cell membrane</location>
        <topology evidence="8">Single-pass type II membrane protein</topology>
    </subcellularLocation>
    <subcellularLocation>
        <location evidence="1">Membrane</location>
    </subcellularLocation>
    <text evidence="8">Localizes to the division septum.</text>
</comment>
<evidence type="ECO:0000256" key="8">
    <source>
        <dbReference type="HAMAP-Rule" id="MF_00912"/>
    </source>
</evidence>
<keyword evidence="7 8" id="KW-0131">Cell cycle</keyword>
<feature type="domain" description="POTRA" evidence="10">
    <location>
        <begin position="187"/>
        <end position="255"/>
    </location>
</feature>
<dbReference type="Proteomes" id="UP000254047">
    <property type="component" value="Unassembled WGS sequence"/>
</dbReference>
<dbReference type="InterPro" id="IPR013685">
    <property type="entry name" value="POTRA_FtsQ_type"/>
</dbReference>
<dbReference type="InterPro" id="IPR034746">
    <property type="entry name" value="POTRA"/>
</dbReference>
<feature type="region of interest" description="Disordered" evidence="9">
    <location>
        <begin position="390"/>
        <end position="431"/>
    </location>
</feature>
<dbReference type="EMBL" id="UHDO01000001">
    <property type="protein sequence ID" value="SUM44465.1"/>
    <property type="molecule type" value="Genomic_DNA"/>
</dbReference>
<accession>A0A380G0D8</accession>
<comment type="similarity">
    <text evidence="8">Belongs to the FtsQ/DivIB family. DivIB subfamily.</text>
</comment>
<dbReference type="PANTHER" id="PTHR37820:SF1">
    <property type="entry name" value="CELL DIVISION PROTEIN FTSQ"/>
    <property type="match status" value="1"/>
</dbReference>
<dbReference type="Pfam" id="PF08478">
    <property type="entry name" value="POTRA_1"/>
    <property type="match status" value="1"/>
</dbReference>
<keyword evidence="5 8" id="KW-1133">Transmembrane helix</keyword>
<evidence type="ECO:0000259" key="10">
    <source>
        <dbReference type="PROSITE" id="PS51779"/>
    </source>
</evidence>
<dbReference type="GO" id="GO:0043093">
    <property type="term" value="P:FtsZ-dependent cytokinesis"/>
    <property type="evidence" value="ECO:0007669"/>
    <property type="project" value="UniProtKB-UniRule"/>
</dbReference>
<reference evidence="11 12" key="1">
    <citation type="submission" date="2018-06" db="EMBL/GenBank/DDBJ databases">
        <authorList>
            <consortium name="Pathogen Informatics"/>
            <person name="Doyle S."/>
        </authorList>
    </citation>
    <scope>NUCLEOTIDE SEQUENCE [LARGE SCALE GENOMIC DNA]</scope>
    <source>
        <strain evidence="11 12">NCTC13830</strain>
    </source>
</reference>
<dbReference type="Pfam" id="PF03799">
    <property type="entry name" value="FtsQ_DivIB_C"/>
    <property type="match status" value="1"/>
</dbReference>
<dbReference type="GO" id="GO:0032153">
    <property type="term" value="C:cell division site"/>
    <property type="evidence" value="ECO:0007669"/>
    <property type="project" value="UniProtKB-UniRule"/>
</dbReference>
<evidence type="ECO:0000256" key="9">
    <source>
        <dbReference type="SAM" id="MobiDB-lite"/>
    </source>
</evidence>
<sequence>MDERKNNRNTKVRSIKDSIERKNRELKDKEIDDNEDSKFNQSSTFENEDRPSATQDSNEKQHHKEEPLEESKEELKEDSQEEHKQEEIMQNESNRHTSSRKDNQFQNFKTKATELFTNPKKKRENRKNTATNRKQKEDKYAHMTLQEKREQQRIDRRKRQKRIQYIILTSLILLILLFLIYMFTPLSRISHINISGNKNLSNQQVEKALDVKPGSRMYTYSKRKGINNLEQNPLVKNVEIKKRLPNTLNVQVTENNVVGVVKDKNKYTPIIEGNKELKDYKGDIAGSGPILDGFKGSDKDNMVKALSNMSSEVRDMISEISYAPEANKQSRILLYMKDGMQVVGDYKTIADKLKYYPQMSQSLNKDDSGNLQTQGYIDLSVGASFIPYNESDANNSKSNQVLQQKTQEENDAKNELQSALNKINEQSDSNN</sequence>